<dbReference type="EMBL" id="LR746264">
    <property type="protein sequence ID" value="CAA7389555.1"/>
    <property type="molecule type" value="Genomic_DNA"/>
</dbReference>
<dbReference type="Proteomes" id="UP000663760">
    <property type="component" value="Chromosome 1"/>
</dbReference>
<dbReference type="PANTHER" id="PTHR34121:SF1">
    <property type="entry name" value="FILAMIN-A-INTERACTING PROTEIN 1"/>
    <property type="match status" value="1"/>
</dbReference>
<accession>A0A7I8JZP1</accession>
<name>A0A7I8JZP1_SPIIN</name>
<evidence type="ECO:0000313" key="4">
    <source>
        <dbReference type="Proteomes" id="UP000663760"/>
    </source>
</evidence>
<gene>
    <name evidence="3" type="ORF">SI8410_01001577</name>
</gene>
<evidence type="ECO:0000313" key="3">
    <source>
        <dbReference type="EMBL" id="CAA7389555.1"/>
    </source>
</evidence>
<reference evidence="3" key="1">
    <citation type="submission" date="2020-02" db="EMBL/GenBank/DDBJ databases">
        <authorList>
            <person name="Scholz U."/>
            <person name="Mascher M."/>
            <person name="Fiebig A."/>
        </authorList>
    </citation>
    <scope>NUCLEOTIDE SEQUENCE</scope>
</reference>
<dbReference type="AlphaFoldDB" id="A0A7I8JZP1"/>
<evidence type="ECO:0000256" key="1">
    <source>
        <dbReference type="SAM" id="Coils"/>
    </source>
</evidence>
<organism evidence="3 4">
    <name type="scientific">Spirodela intermedia</name>
    <name type="common">Intermediate duckweed</name>
    <dbReference type="NCBI Taxonomy" id="51605"/>
    <lineage>
        <taxon>Eukaryota</taxon>
        <taxon>Viridiplantae</taxon>
        <taxon>Streptophyta</taxon>
        <taxon>Embryophyta</taxon>
        <taxon>Tracheophyta</taxon>
        <taxon>Spermatophyta</taxon>
        <taxon>Magnoliopsida</taxon>
        <taxon>Liliopsida</taxon>
        <taxon>Araceae</taxon>
        <taxon>Lemnoideae</taxon>
        <taxon>Spirodela</taxon>
    </lineage>
</organism>
<evidence type="ECO:0000256" key="2">
    <source>
        <dbReference type="SAM" id="MobiDB-lite"/>
    </source>
</evidence>
<protein>
    <submittedName>
        <fullName evidence="3">Uncharacterized protein</fullName>
    </submittedName>
</protein>
<dbReference type="PANTHER" id="PTHR34121">
    <property type="entry name" value="MYOSIN-11"/>
    <property type="match status" value="1"/>
</dbReference>
<feature type="region of interest" description="Disordered" evidence="2">
    <location>
        <begin position="581"/>
        <end position="644"/>
    </location>
</feature>
<dbReference type="OrthoDB" id="2019255at2759"/>
<feature type="coiled-coil region" evidence="1">
    <location>
        <begin position="351"/>
        <end position="399"/>
    </location>
</feature>
<proteinExistence type="predicted"/>
<keyword evidence="4" id="KW-1185">Reference proteome</keyword>
<keyword evidence="1" id="KW-0175">Coiled coil</keyword>
<sequence length="678" mass="75986">MSWLRSAVNKAVEVGGKNNITRTVKNYADTVVHHAGQAVAGGAKMLQERMVGRNYKSFKQTVKRLEEAAVSCRGTERIQLLRRWLAALKEVDRIASGLVDDKTLEQHLSSDGSTSPRSASSVLFFDSDLGGEAMNFRDVFLHSQALEGITLSMILEAPNEEEVSLLLEIFGFCFTGGKEVHNAVISSIQDLAKVFASYEDEVLVKREELLQFAQGAIAGLKLNADLGRIDAEASALRQRVDGLEVQQVDSTDDQFRTSEKTNLIDIEVLNEALAEVRLCSRLEGLLLKKKSINSGDTVEIHSQKVDKLKVLAESLANSSVKAEKRIAEHRTQKEEALNFRVTKANDVSEIEKDLTAEITTLEKQREEIEAELKKVNLSLTAARARLNKMKEERDQFDEASNQIVTHFKSKEDELSRSIASCKVEAEVVQTWINFLEDTWTLQSSYSEQKDKQINDELEKYGHYFVQLVGRYLLTFKEELDSSFIRIKILVDNLKNFSERSETPLGEDGKLPKDSDPRKLLEDEYLETEEKIITAFSVVDNMKELFYTEQANTSRGDDNRVRELFDEIESVRAEFESIARPTLIREASSPAGEMTSSGEKSENHQTHLPQTVASPKSKHPESPKPGAGPAEQLDPEAELAKLESEFGKVTRDFSAEEIGGWEFDELEQELKSGEPGGSK</sequence>
<feature type="region of interest" description="Disordered" evidence="2">
    <location>
        <begin position="658"/>
        <end position="678"/>
    </location>
</feature>